<evidence type="ECO:0000313" key="3">
    <source>
        <dbReference type="Proteomes" id="UP000196005"/>
    </source>
</evidence>
<dbReference type="CDD" id="cd00158">
    <property type="entry name" value="RHOD"/>
    <property type="match status" value="1"/>
</dbReference>
<dbReference type="InterPro" id="IPR001763">
    <property type="entry name" value="Rhodanese-like_dom"/>
</dbReference>
<dbReference type="SMART" id="SM00450">
    <property type="entry name" value="RHOD"/>
    <property type="match status" value="1"/>
</dbReference>
<dbReference type="Gene3D" id="3.40.250.10">
    <property type="entry name" value="Rhodanese-like domain"/>
    <property type="match status" value="1"/>
</dbReference>
<feature type="domain" description="Rhodanese" evidence="1">
    <location>
        <begin position="5"/>
        <end position="71"/>
    </location>
</feature>
<proteinExistence type="predicted"/>
<name>A0A1Y0HPP0_9BACT</name>
<evidence type="ECO:0000259" key="1">
    <source>
        <dbReference type="PROSITE" id="PS50206"/>
    </source>
</evidence>
<dbReference type="KEGG" id="suls:Sdiek1_2970"/>
<dbReference type="AlphaFoldDB" id="A0A1Y0HPP0"/>
<dbReference type="RefSeq" id="WP_238099044.1">
    <property type="nucleotide sequence ID" value="NZ_CP021416.1"/>
</dbReference>
<dbReference type="SUPFAM" id="SSF52821">
    <property type="entry name" value="Rhodanese/Cell cycle control phosphatase"/>
    <property type="match status" value="1"/>
</dbReference>
<dbReference type="Pfam" id="PF00581">
    <property type="entry name" value="Rhodanese"/>
    <property type="match status" value="1"/>
</dbReference>
<accession>A0A1Y0HPP0</accession>
<dbReference type="Proteomes" id="UP000196005">
    <property type="component" value="Chromosome"/>
</dbReference>
<reference evidence="3" key="1">
    <citation type="submission" date="2017-05" db="EMBL/GenBank/DDBJ databases">
        <title>Dechlorination kinetics govern the competition between two new strains of the genus Sulfurospirillum.</title>
        <authorList>
            <person name="Buttet G.F."/>
            <person name="Murray A.M."/>
            <person name="Goris T."/>
            <person name="Burion M."/>
            <person name="Lin B."/>
            <person name="Rolle M."/>
            <person name="Maillard J."/>
        </authorList>
    </citation>
    <scope>NUCLEOTIDE SEQUENCE [LARGE SCALE GENOMIC DNA]</scope>
    <source>
        <strain evidence="3">SL2-1</strain>
    </source>
</reference>
<evidence type="ECO:0000313" key="2">
    <source>
        <dbReference type="EMBL" id="ARU50102.1"/>
    </source>
</evidence>
<keyword evidence="3" id="KW-1185">Reference proteome</keyword>
<dbReference type="InterPro" id="IPR036873">
    <property type="entry name" value="Rhodanese-like_dom_sf"/>
</dbReference>
<organism evidence="2 3">
    <name type="scientific">Sulfurospirillum diekertiae</name>
    <dbReference type="NCBI Taxonomy" id="1854492"/>
    <lineage>
        <taxon>Bacteria</taxon>
        <taxon>Pseudomonadati</taxon>
        <taxon>Campylobacterota</taxon>
        <taxon>Epsilonproteobacteria</taxon>
        <taxon>Campylobacterales</taxon>
        <taxon>Sulfurospirillaceae</taxon>
        <taxon>Sulfurospirillum</taxon>
    </lineage>
</organism>
<sequence>MSDKIPANVAVIDVRSATEYANGHIKGAINIEAGKLSATEFAAKLPKGKVVIMNCSAGGRSMEAFLKLKNAKVDVSKIFYFDANIKCDKSGTCEIKVNEPLG</sequence>
<dbReference type="PROSITE" id="PS50206">
    <property type="entry name" value="RHODANESE_3"/>
    <property type="match status" value="1"/>
</dbReference>
<dbReference type="EMBL" id="CP021416">
    <property type="protein sequence ID" value="ARU50102.1"/>
    <property type="molecule type" value="Genomic_DNA"/>
</dbReference>
<gene>
    <name evidence="2" type="ORF">Sdiek1_2970</name>
</gene>
<protein>
    <submittedName>
        <fullName evidence="2">Sulfurtransferase MoeZ-like</fullName>
    </submittedName>
</protein>